<evidence type="ECO:0000313" key="1">
    <source>
        <dbReference type="EMBL" id="MFC0274795.1"/>
    </source>
</evidence>
<comment type="caution">
    <text evidence="1">The sequence shown here is derived from an EMBL/GenBank/DDBJ whole genome shotgun (WGS) entry which is preliminary data.</text>
</comment>
<organism evidence="1 2">
    <name type="scientific">Metabacillus herbersteinensis</name>
    <dbReference type="NCBI Taxonomy" id="283816"/>
    <lineage>
        <taxon>Bacteria</taxon>
        <taxon>Bacillati</taxon>
        <taxon>Bacillota</taxon>
        <taxon>Bacilli</taxon>
        <taxon>Bacillales</taxon>
        <taxon>Bacillaceae</taxon>
        <taxon>Metabacillus</taxon>
    </lineage>
</organism>
<accession>A0ABV6GMP5</accession>
<dbReference type="Proteomes" id="UP001589854">
    <property type="component" value="Unassembled WGS sequence"/>
</dbReference>
<reference evidence="1 2" key="1">
    <citation type="submission" date="2024-09" db="EMBL/GenBank/DDBJ databases">
        <authorList>
            <person name="Sun Q."/>
            <person name="Mori K."/>
        </authorList>
    </citation>
    <scope>NUCLEOTIDE SEQUENCE [LARGE SCALE GENOMIC DNA]</scope>
    <source>
        <strain evidence="1 2">CCM 7228</strain>
    </source>
</reference>
<proteinExistence type="predicted"/>
<protein>
    <submittedName>
        <fullName evidence="1">Uncharacterized protein</fullName>
    </submittedName>
</protein>
<keyword evidence="2" id="KW-1185">Reference proteome</keyword>
<dbReference type="RefSeq" id="WP_378939396.1">
    <property type="nucleotide sequence ID" value="NZ_JBHLVO010000046.1"/>
</dbReference>
<dbReference type="EMBL" id="JBHLVO010000046">
    <property type="protein sequence ID" value="MFC0274795.1"/>
    <property type="molecule type" value="Genomic_DNA"/>
</dbReference>
<name>A0ABV6GMP5_9BACI</name>
<gene>
    <name evidence="1" type="ORF">ACFFIX_26140</name>
</gene>
<evidence type="ECO:0000313" key="2">
    <source>
        <dbReference type="Proteomes" id="UP001589854"/>
    </source>
</evidence>
<sequence length="123" mass="13967">MLLDDFLYEAKRRSNPYDLYRGLNAKVQQAIEVFDYHGQQETLQINNNTRKTKELEGTVKLPSIASDISLQKSSPLKYSETGTVNEYLRSVVGENFLEALKINLSTNPEGVYVRSSNSSLYIV</sequence>